<dbReference type="Gene3D" id="2.60.120.260">
    <property type="entry name" value="Galactose-binding domain-like"/>
    <property type="match status" value="5"/>
</dbReference>
<comment type="subcellular location">
    <subcellularLocation>
        <location evidence="1">Secreted</location>
        <location evidence="1">Extracellular space</location>
        <location evidence="1">Extracellular matrix</location>
    </subcellularLocation>
</comment>
<keyword evidence="4" id="KW-0272">Extracellular matrix</keyword>
<evidence type="ECO:0000256" key="4">
    <source>
        <dbReference type="ARBA" id="ARBA00022530"/>
    </source>
</evidence>
<keyword evidence="12" id="KW-0732">Signal</keyword>
<accession>A0A3D9L5A6</accession>
<evidence type="ECO:0000256" key="5">
    <source>
        <dbReference type="ARBA" id="ARBA00022670"/>
    </source>
</evidence>
<evidence type="ECO:0000256" key="11">
    <source>
        <dbReference type="ARBA" id="ARBA00022889"/>
    </source>
</evidence>
<dbReference type="GO" id="GO:0008236">
    <property type="term" value="F:serine-type peptidase activity"/>
    <property type="evidence" value="ECO:0007669"/>
    <property type="project" value="UniProtKB-KW"/>
</dbReference>
<keyword evidence="7" id="KW-0378">Hydrolase</keyword>
<keyword evidence="15" id="KW-1185">Reference proteome</keyword>
<dbReference type="GO" id="GO:0046872">
    <property type="term" value="F:metal ion binding"/>
    <property type="evidence" value="ECO:0007669"/>
    <property type="project" value="UniProtKB-KW"/>
</dbReference>
<name>A0A3D9L5A6_MARFU</name>
<gene>
    <name evidence="14" type="ORF">C7460_104233</name>
</gene>
<proteinExistence type="predicted"/>
<dbReference type="PANTHER" id="PTHR11841">
    <property type="entry name" value="REELIN"/>
    <property type="match status" value="1"/>
</dbReference>
<dbReference type="InterPro" id="IPR034968">
    <property type="entry name" value="Reelin"/>
</dbReference>
<feature type="chain" id="PRO_5017763639" evidence="12">
    <location>
        <begin position="22"/>
        <end position="2543"/>
    </location>
</feature>
<dbReference type="Pfam" id="PF21471">
    <property type="entry name" value="Reelin_subrepeat-B"/>
    <property type="match status" value="3"/>
</dbReference>
<keyword evidence="3" id="KW-0964">Secreted</keyword>
<evidence type="ECO:0000259" key="13">
    <source>
        <dbReference type="Pfam" id="PF18962"/>
    </source>
</evidence>
<evidence type="ECO:0000256" key="9">
    <source>
        <dbReference type="ARBA" id="ARBA00022833"/>
    </source>
</evidence>
<dbReference type="NCBIfam" id="TIGR04183">
    <property type="entry name" value="Por_Secre_tail"/>
    <property type="match status" value="1"/>
</dbReference>
<keyword evidence="9" id="KW-0862">Zinc</keyword>
<comment type="caution">
    <text evidence="14">The sequence shown here is derived from an EMBL/GenBank/DDBJ whole genome shotgun (WGS) entry which is preliminary data.</text>
</comment>
<evidence type="ECO:0000313" key="14">
    <source>
        <dbReference type="EMBL" id="REE01213.1"/>
    </source>
</evidence>
<dbReference type="Proteomes" id="UP000256779">
    <property type="component" value="Unassembled WGS sequence"/>
</dbReference>
<feature type="domain" description="Secretion system C-terminal sorting" evidence="13">
    <location>
        <begin position="2467"/>
        <end position="2534"/>
    </location>
</feature>
<evidence type="ECO:0000256" key="7">
    <source>
        <dbReference type="ARBA" id="ARBA00022801"/>
    </source>
</evidence>
<evidence type="ECO:0000313" key="15">
    <source>
        <dbReference type="Proteomes" id="UP000256779"/>
    </source>
</evidence>
<organism evidence="14 15">
    <name type="scientific">Marinoscillum furvescens DSM 4134</name>
    <dbReference type="NCBI Taxonomy" id="1122208"/>
    <lineage>
        <taxon>Bacteria</taxon>
        <taxon>Pseudomonadati</taxon>
        <taxon>Bacteroidota</taxon>
        <taxon>Cytophagia</taxon>
        <taxon>Cytophagales</taxon>
        <taxon>Reichenbachiellaceae</taxon>
        <taxon>Marinoscillum</taxon>
    </lineage>
</organism>
<reference evidence="14 15" key="1">
    <citation type="submission" date="2018-07" db="EMBL/GenBank/DDBJ databases">
        <title>Genomic Encyclopedia of Type Strains, Phase IV (KMG-IV): sequencing the most valuable type-strain genomes for metagenomic binning, comparative biology and taxonomic classification.</title>
        <authorList>
            <person name="Goeker M."/>
        </authorList>
    </citation>
    <scope>NUCLEOTIDE SEQUENCE [LARGE SCALE GENOMIC DNA]</scope>
    <source>
        <strain evidence="14 15">DSM 4134</strain>
    </source>
</reference>
<dbReference type="Pfam" id="PF18962">
    <property type="entry name" value="Por_Secre_tail"/>
    <property type="match status" value="1"/>
</dbReference>
<evidence type="ECO:0000256" key="12">
    <source>
        <dbReference type="SAM" id="SignalP"/>
    </source>
</evidence>
<evidence type="ECO:0000256" key="2">
    <source>
        <dbReference type="ARBA" id="ARBA00022473"/>
    </source>
</evidence>
<dbReference type="PANTHER" id="PTHR11841:SF1">
    <property type="entry name" value="REELIN"/>
    <property type="match status" value="1"/>
</dbReference>
<evidence type="ECO:0000256" key="1">
    <source>
        <dbReference type="ARBA" id="ARBA00004498"/>
    </source>
</evidence>
<dbReference type="InterPro" id="IPR049419">
    <property type="entry name" value="Reelin_subrepeat-B"/>
</dbReference>
<sequence>MKSLMLNIRAMMLAMMAGFFAFTASGQSLTKEIYPNTLTTKYVGEDTLYTFNATGFDAGTKFLLYNAASGNFDVNDSQSEDNVLGSSTTQDADVTFNFEWSTSGTYNLNFLAITGDNYSDLLETIDVANNETVQIGSSGSGTFNRAGARSLTTNSIDLDKSDTVTLQLWFNEYDGLDIDSSRVVKVYYSTDGSSYTSLESSSGSDTISFSNGWKYFGLPDAAKTASTKFKIEQTGADTLDLNERYWAVSNISFSVGESYSVVADSVYTYTVMNPSITIDSVENAGGDNVTMLYPGDDITVYATVNGPANLDDYNYGAALFDGPDVFTNLSSQVITTTGSALSISATIPLDVEYGNTDELRVYAYESADAALFKSGGYKPNFSDDDDMMEITLAGGMETGGYLQFDESGDRSVTFPEMDFTSFSSDAIYFTMARKNDALSLDATGVVFEYSTGGDYMPIDTIMLNELPVYGSTQSYELEEANYGGLVSANTTLRFRQLSNNGVNLDAWILTAFEVSSDDNSIDFIDYGSVGFSVPRPSITSNPLSISTSNLPYPMTELTFTYSIDEGAFPTGVEAALMMDRPNNYDLILASIADVTAGSVTFKVPPIEAGDYNIFLEINGESYTNVSLPVYDLDLSITNVSYENPVSVLGEDHGIIGSSITAEYTIAGTPGTGAELILSVYDNDESEYVQIGATETFDGSITATLPTEINYGASPSLQLTIGSGTVFDNGGIYGQELLNNTFSSTEKLDEYIVSSEGLGDYGSYVQAFTGSGARNIVSNAYDFSLGGRLYIRLQSTLSYDEDYDVIIDFSTDNGATFEEYSTQSITSSGWYTILLEEVPSEYWSNEFKWRLRYAEDQPANYNVSKLYYLQVHTPSVLSATGDTENFKLVTPQLNVQDIENRHVIGQDITVNYNALYWPSNVEFALVVKQNSEYEVLGTSATHGSASITGTLPIMELDEDGTGHTIEVIPFVPGNSGTIELGEHIDLDTEEDFELIEGDGQSSSYVNFDMELSGNREILTRVIDFTGVDTAYVGFGFNKVYGYGSFDISDNKNTIPRFEVTTDGGATYTVLPVYELAEGEEQIYDDGLLYTSGNYQVGIPSEYLTSTTQFRWSQSLNLGANQNQWVIQDIDIINESDNSVDTDLYAKTGASVSVDIEKPALSNYDWRQSDLNDAVFNGEEFDFYWGIEDELIEFDSFPAGTQFIFSVSGVTDPETSSDLLLGEVDAVGEYTAEIPVYVESGTYDINVWAYVMIDDEPYFIYEDETVGELSVFMRTVRTVYTGNELATLYAGSTVQFAIDVENDESAADLDTLYANLIVEYSGKDWLIAAQQGLDTITVDLPPFIRSSSDFRVELSQSGPLGEVGEELEDESLSDLENDSDNFINGSVDLNDDVSFSTSTGRRVITTRDFEAGELENALLFEFDVDFNQTPEDLTDDQYIIFEYSIDGGATYTALETYPDADEPEESTDDWFSYELTDEMRTNDVRFRWRQEESKGYLELEDLRFSYAESLPFDYIEVRPTISSQALLISSIESEEACNGDDIVLNYEIRGRFGADAEVDVYYRSDVASNWIQTNLNITEGTGEITVQLPSDVLDEGDYNETFKFELYAYDNTNSDYAFGMWGSQSEQQVEVVAPIDQDAELSVPSYRVCEGGDLIVELDDTQDYFMYEILNKSDGSVLGSLTYDSEEDETEINLGEISSELTLQLRITSMSSEGTTCNTLISTEEYDVEPLQQYDLHNGYGTVGYVETGDSIIVCDMSTTDYLFGLRLRRLDDQNSYLSANSSNVEWFRDNLNTPVTASGTYLGDTEDLVAGTYFARVSDGDCSYLTSSFKIVANDLPDVPEITVTGNESFCEGDGEATLTAPDGYKYYKWSNGEVTQSITVDSDGSYRVQVSNVPFEASCSVYSEYVDIEVYNNPGFSIQSNTLGVFLVGSETINSCDSERIYFYNVNETGTQNGSTAGGVYVIYKDGVEYATTSSYYFDLKESGQYYVELTNDELVSTCVSTSVTFTIDITEGVDEKPTISADGPLSFCEGGSVTLTANTVGTYTNYRWYNGTTGDYLGVNSQTVTVEESGNYTVQVANVPFTNTGGCVSSSSNAKVVTVYQDQEPALDWDISTSTQVSNLKDGEIIELCSSNSNYLDVDGASGYYTWYLDGSEIGTIGSSTDRLKITQSGTYYAEVSQIYGGANTNACVSTTNSVVVMFYDQPDAVTISASNSTTFCEDEVDVTLTADAGAAFYQWRRNGADLGEPVTSNTLHVTREGEYSVFAIAYDDGCYSEESNVILIEDIDNPNATSLSYNYEASCDGGVVIELFNTQPEFSYQLVDEVSAQPIGSAVIGASGSVFINVADAKEEFDFDIEITYADGSSTCSYYYDVSWNVEPNAVVLELEGIELTAVISGSNTGEIRWYRNDVELVNKRGDRSIVVLDAATYQVEVEYYEGCVVTSNAIDISSEGRKGASLAGNQIVANTYPNPSTKVVNLDIPGDELGTVNVQIFTLSGQMVLSGNFEKNSDQFVQSIDISELGAGIYNMTVSQGNNIENIRIVKQ</sequence>
<feature type="signal peptide" evidence="12">
    <location>
        <begin position="1"/>
        <end position="21"/>
    </location>
</feature>
<dbReference type="GO" id="GO:0007155">
    <property type="term" value="P:cell adhesion"/>
    <property type="evidence" value="ECO:0007669"/>
    <property type="project" value="UniProtKB-KW"/>
</dbReference>
<keyword evidence="5" id="KW-0645">Protease</keyword>
<dbReference type="GO" id="GO:0006508">
    <property type="term" value="P:proteolysis"/>
    <property type="evidence" value="ECO:0007669"/>
    <property type="project" value="UniProtKB-KW"/>
</dbReference>
<keyword evidence="10" id="KW-0106">Calcium</keyword>
<dbReference type="SUPFAM" id="SSF48726">
    <property type="entry name" value="Immunoglobulin"/>
    <property type="match status" value="1"/>
</dbReference>
<keyword evidence="6" id="KW-0479">Metal-binding</keyword>
<dbReference type="GO" id="GO:0070325">
    <property type="term" value="F:lipoprotein particle receptor binding"/>
    <property type="evidence" value="ECO:0007669"/>
    <property type="project" value="InterPro"/>
</dbReference>
<dbReference type="InterPro" id="IPR036179">
    <property type="entry name" value="Ig-like_dom_sf"/>
</dbReference>
<evidence type="ECO:0000256" key="8">
    <source>
        <dbReference type="ARBA" id="ARBA00022825"/>
    </source>
</evidence>
<dbReference type="InterPro" id="IPR026444">
    <property type="entry name" value="Secre_tail"/>
</dbReference>
<keyword evidence="8" id="KW-0720">Serine protease</keyword>
<evidence type="ECO:0000256" key="3">
    <source>
        <dbReference type="ARBA" id="ARBA00022525"/>
    </source>
</evidence>
<evidence type="ECO:0000256" key="10">
    <source>
        <dbReference type="ARBA" id="ARBA00022837"/>
    </source>
</evidence>
<protein>
    <submittedName>
        <fullName evidence="14">Putative secreted protein (Por secretion system target)</fullName>
    </submittedName>
</protein>
<evidence type="ECO:0000256" key="6">
    <source>
        <dbReference type="ARBA" id="ARBA00022723"/>
    </source>
</evidence>
<keyword evidence="11" id="KW-0130">Cell adhesion</keyword>
<dbReference type="EMBL" id="QREG01000004">
    <property type="protein sequence ID" value="REE01213.1"/>
    <property type="molecule type" value="Genomic_DNA"/>
</dbReference>
<keyword evidence="2" id="KW-0217">Developmental protein</keyword>